<dbReference type="GeneID" id="30146180"/>
<evidence type="ECO:0000313" key="1">
    <source>
        <dbReference type="EMBL" id="ODQ81208.1"/>
    </source>
</evidence>
<accession>A0A1E3QU32</accession>
<proteinExistence type="predicted"/>
<sequence length="88" mass="10265">MRQTLGEELQQSVFLSKGSVVTICTWHEEMTFRVSVCKYRDLNQGKIRFSGLFTQQVRWEASYVARDNPQWLIYHDGSRGSWSVGVTF</sequence>
<reference evidence="2" key="1">
    <citation type="submission" date="2016-05" db="EMBL/GenBank/DDBJ databases">
        <title>Comparative genomics of biotechnologically important yeasts.</title>
        <authorList>
            <consortium name="DOE Joint Genome Institute"/>
            <person name="Riley R."/>
            <person name="Haridas S."/>
            <person name="Wolfe K.H."/>
            <person name="Lopes M.R."/>
            <person name="Hittinger C.T."/>
            <person name="Goker M."/>
            <person name="Salamov A."/>
            <person name="Wisecaver J."/>
            <person name="Long T.M."/>
            <person name="Aerts A.L."/>
            <person name="Barry K."/>
            <person name="Choi C."/>
            <person name="Clum A."/>
            <person name="Coughlan A.Y."/>
            <person name="Deshpande S."/>
            <person name="Douglass A.P."/>
            <person name="Hanson S.J."/>
            <person name="Klenk H.-P."/>
            <person name="Labutti K."/>
            <person name="Lapidus A."/>
            <person name="Lindquist E."/>
            <person name="Lipzen A."/>
            <person name="Meier-Kolthoff J.P."/>
            <person name="Ohm R.A."/>
            <person name="Otillar R.P."/>
            <person name="Pangilinan J."/>
            <person name="Peng Y."/>
            <person name="Rokas A."/>
            <person name="Rosa C.A."/>
            <person name="Scheuner C."/>
            <person name="Sibirny A.A."/>
            <person name="Slot J.C."/>
            <person name="Stielow J.B."/>
            <person name="Sun H."/>
            <person name="Kurtzman C.P."/>
            <person name="Blackwell M."/>
            <person name="Grigoriev I.V."/>
            <person name="Jeffries T.W."/>
        </authorList>
    </citation>
    <scope>NUCLEOTIDE SEQUENCE [LARGE SCALE GENOMIC DNA]</scope>
    <source>
        <strain evidence="2">NRRL Y-12698</strain>
    </source>
</reference>
<keyword evidence="2" id="KW-1185">Reference proteome</keyword>
<gene>
    <name evidence="1" type="ORF">BABINDRAFT_160597</name>
</gene>
<dbReference type="EMBL" id="KV454428">
    <property type="protein sequence ID" value="ODQ81208.1"/>
    <property type="molecule type" value="Genomic_DNA"/>
</dbReference>
<dbReference type="RefSeq" id="XP_018986536.1">
    <property type="nucleotide sequence ID" value="XM_019128327.1"/>
</dbReference>
<organism evidence="1 2">
    <name type="scientific">Babjeviella inositovora NRRL Y-12698</name>
    <dbReference type="NCBI Taxonomy" id="984486"/>
    <lineage>
        <taxon>Eukaryota</taxon>
        <taxon>Fungi</taxon>
        <taxon>Dikarya</taxon>
        <taxon>Ascomycota</taxon>
        <taxon>Saccharomycotina</taxon>
        <taxon>Pichiomycetes</taxon>
        <taxon>Serinales incertae sedis</taxon>
        <taxon>Babjeviella</taxon>
    </lineage>
</organism>
<protein>
    <submittedName>
        <fullName evidence="1">Uncharacterized protein</fullName>
    </submittedName>
</protein>
<feature type="non-terminal residue" evidence="1">
    <location>
        <position position="88"/>
    </location>
</feature>
<dbReference type="AlphaFoldDB" id="A0A1E3QU32"/>
<name>A0A1E3QU32_9ASCO</name>
<dbReference type="Proteomes" id="UP000094336">
    <property type="component" value="Unassembled WGS sequence"/>
</dbReference>
<evidence type="ECO:0000313" key="2">
    <source>
        <dbReference type="Proteomes" id="UP000094336"/>
    </source>
</evidence>